<keyword evidence="2" id="KW-1185">Reference proteome</keyword>
<dbReference type="PROSITE" id="PS50878">
    <property type="entry name" value="RT_POL"/>
    <property type="match status" value="1"/>
</dbReference>
<gene>
    <name evidence="3" type="primary">LOC105178744</name>
</gene>
<accession>A0A6I9UGH2</accession>
<dbReference type="PANTHER" id="PTHR33116:SF78">
    <property type="entry name" value="OS12G0587133 PROTEIN"/>
    <property type="match status" value="1"/>
</dbReference>
<dbReference type="InterPro" id="IPR043502">
    <property type="entry name" value="DNA/RNA_pol_sf"/>
</dbReference>
<protein>
    <submittedName>
        <fullName evidence="3">Uncharacterized protein LOC105178744</fullName>
    </submittedName>
</protein>
<dbReference type="Proteomes" id="UP000504604">
    <property type="component" value="Linkage group LG16"/>
</dbReference>
<proteinExistence type="predicted"/>
<dbReference type="OrthoDB" id="1435533at2759"/>
<evidence type="ECO:0000259" key="1">
    <source>
        <dbReference type="PROSITE" id="PS50878"/>
    </source>
</evidence>
<feature type="domain" description="Reverse transcriptase" evidence="1">
    <location>
        <begin position="1"/>
        <end position="253"/>
    </location>
</feature>
<dbReference type="InterPro" id="IPR000477">
    <property type="entry name" value="RT_dom"/>
</dbReference>
<evidence type="ECO:0000313" key="2">
    <source>
        <dbReference type="Proteomes" id="UP000504604"/>
    </source>
</evidence>
<dbReference type="GeneID" id="105178744"/>
<reference evidence="3" key="1">
    <citation type="submission" date="2025-08" db="UniProtKB">
        <authorList>
            <consortium name="RefSeq"/>
        </authorList>
    </citation>
    <scope>IDENTIFICATION</scope>
</reference>
<name>A0A6I9UGH2_SESIN</name>
<dbReference type="InParanoid" id="A0A6I9UGH2"/>
<dbReference type="PANTHER" id="PTHR33116">
    <property type="entry name" value="REVERSE TRANSCRIPTASE ZINC-BINDING DOMAIN-CONTAINING PROTEIN-RELATED-RELATED"/>
    <property type="match status" value="1"/>
</dbReference>
<dbReference type="SUPFAM" id="SSF56672">
    <property type="entry name" value="DNA/RNA polymerases"/>
    <property type="match status" value="1"/>
</dbReference>
<sequence>MVRPVTAIEIKLALFDIAEDKAPGPDGYTSGFYKATWPIVGAELTHASIDFFTTGRLLKQLNTTYLTLIPKVHNPIFVLLHAELFSGYNQHQLPPRCALKVDIHKAYDTVDWDFLLATFQLFGFPNKLIRGLRQGDLMSPNLFFLIMEVLNLILQQLIDQDMNFAFHWKCAPLCLVQLGFADDLLLFSRSEVDSVHLLKRGLDYFGDMSSLRVNPQKSHLILSRAGHGIRDQLLEVLHFPNGFLPLKYLGLPLISSRLTIADCKPLLTKLDQRIKGWESISLSYVGRLQIIKSILTAFSVSMASAFILPKGVIREVERRLRAFLWQGYDGIWTTPEQGGSWGWHKLLLLRPLLRPFVEYQIGDGLPFYYGMILRMNWDHLSSNFHMATTSQMLHTLPHIHGDIDRISWRSQTGLLTSATLLQVFGTAGTKATSSDINILLPLLGETSSKRGSHTLWGVKSVRKERLLPSNDFKSALVGRRALLSIET</sequence>
<dbReference type="Pfam" id="PF00078">
    <property type="entry name" value="RVT_1"/>
    <property type="match status" value="1"/>
</dbReference>
<dbReference type="AlphaFoldDB" id="A0A6I9UGH2"/>
<organism evidence="2 3">
    <name type="scientific">Sesamum indicum</name>
    <name type="common">Oriental sesame</name>
    <name type="synonym">Sesamum orientale</name>
    <dbReference type="NCBI Taxonomy" id="4182"/>
    <lineage>
        <taxon>Eukaryota</taxon>
        <taxon>Viridiplantae</taxon>
        <taxon>Streptophyta</taxon>
        <taxon>Embryophyta</taxon>
        <taxon>Tracheophyta</taxon>
        <taxon>Spermatophyta</taxon>
        <taxon>Magnoliopsida</taxon>
        <taxon>eudicotyledons</taxon>
        <taxon>Gunneridae</taxon>
        <taxon>Pentapetalae</taxon>
        <taxon>asterids</taxon>
        <taxon>lamiids</taxon>
        <taxon>Lamiales</taxon>
        <taxon>Pedaliaceae</taxon>
        <taxon>Sesamum</taxon>
    </lineage>
</organism>
<dbReference type="KEGG" id="sind:105178744"/>
<dbReference type="RefSeq" id="XP_011100582.1">
    <property type="nucleotide sequence ID" value="XM_011102280.1"/>
</dbReference>
<evidence type="ECO:0000313" key="3">
    <source>
        <dbReference type="RefSeq" id="XP_011100582.1"/>
    </source>
</evidence>